<feature type="compositionally biased region" description="Basic and acidic residues" evidence="9">
    <location>
        <begin position="295"/>
        <end position="304"/>
    </location>
</feature>
<evidence type="ECO:0000256" key="7">
    <source>
        <dbReference type="ARBA" id="ARBA00047899"/>
    </source>
</evidence>
<name>A0ABQ6MZZ8_9STRA</name>
<dbReference type="InterPro" id="IPR051131">
    <property type="entry name" value="NEK_Ser/Thr_kinase_NIMA"/>
</dbReference>
<dbReference type="Gene3D" id="1.10.510.10">
    <property type="entry name" value="Transferase(Phosphotransferase) domain 1"/>
    <property type="match status" value="1"/>
</dbReference>
<dbReference type="Pfam" id="PF00069">
    <property type="entry name" value="Pkinase"/>
    <property type="match status" value="1"/>
</dbReference>
<feature type="region of interest" description="Disordered" evidence="9">
    <location>
        <begin position="330"/>
        <end position="686"/>
    </location>
</feature>
<keyword evidence="12" id="KW-1185">Reference proteome</keyword>
<evidence type="ECO:0000256" key="3">
    <source>
        <dbReference type="ARBA" id="ARBA00022679"/>
    </source>
</evidence>
<feature type="compositionally biased region" description="Basic and acidic residues" evidence="9">
    <location>
        <begin position="736"/>
        <end position="747"/>
    </location>
</feature>
<feature type="region of interest" description="Disordered" evidence="9">
    <location>
        <begin position="926"/>
        <end position="976"/>
    </location>
</feature>
<dbReference type="PANTHER" id="PTHR44899">
    <property type="entry name" value="CAMK FAMILY PROTEIN KINASE"/>
    <property type="match status" value="1"/>
</dbReference>
<dbReference type="InterPro" id="IPR011009">
    <property type="entry name" value="Kinase-like_dom_sf"/>
</dbReference>
<dbReference type="InterPro" id="IPR000719">
    <property type="entry name" value="Prot_kinase_dom"/>
</dbReference>
<dbReference type="EMBL" id="BRYB01003432">
    <property type="protein sequence ID" value="GMI36577.1"/>
    <property type="molecule type" value="Genomic_DNA"/>
</dbReference>
<evidence type="ECO:0000256" key="6">
    <source>
        <dbReference type="ARBA" id="ARBA00022840"/>
    </source>
</evidence>
<feature type="compositionally biased region" description="Pro residues" evidence="9">
    <location>
        <begin position="348"/>
        <end position="358"/>
    </location>
</feature>
<protein>
    <recommendedName>
        <fullName evidence="1">non-specific serine/threonine protein kinase</fullName>
        <ecNumber evidence="1">2.7.11.1</ecNumber>
    </recommendedName>
</protein>
<reference evidence="11 12" key="1">
    <citation type="journal article" date="2023" name="Commun. Biol.">
        <title>Genome analysis of Parmales, the sister group of diatoms, reveals the evolutionary specialization of diatoms from phago-mixotrophs to photoautotrophs.</title>
        <authorList>
            <person name="Ban H."/>
            <person name="Sato S."/>
            <person name="Yoshikawa S."/>
            <person name="Yamada K."/>
            <person name="Nakamura Y."/>
            <person name="Ichinomiya M."/>
            <person name="Sato N."/>
            <person name="Blanc-Mathieu R."/>
            <person name="Endo H."/>
            <person name="Kuwata A."/>
            <person name="Ogata H."/>
        </authorList>
    </citation>
    <scope>NUCLEOTIDE SEQUENCE [LARGE SCALE GENOMIC DNA]</scope>
</reference>
<dbReference type="PROSITE" id="PS50011">
    <property type="entry name" value="PROTEIN_KINASE_DOM"/>
    <property type="match status" value="1"/>
</dbReference>
<organism evidence="11 12">
    <name type="scientific">Tetraparma gracilis</name>
    <dbReference type="NCBI Taxonomy" id="2962635"/>
    <lineage>
        <taxon>Eukaryota</taxon>
        <taxon>Sar</taxon>
        <taxon>Stramenopiles</taxon>
        <taxon>Ochrophyta</taxon>
        <taxon>Bolidophyceae</taxon>
        <taxon>Parmales</taxon>
        <taxon>Triparmaceae</taxon>
        <taxon>Tetraparma</taxon>
    </lineage>
</organism>
<feature type="compositionally biased region" description="Acidic residues" evidence="9">
    <location>
        <begin position="954"/>
        <end position="974"/>
    </location>
</feature>
<proteinExistence type="predicted"/>
<feature type="compositionally biased region" description="Acidic residues" evidence="9">
    <location>
        <begin position="627"/>
        <end position="643"/>
    </location>
</feature>
<sequence>MDNYKPLKVLGEGSFGKVYLMRYTPRKELACVKVMKIKNLDKKEREACKTEVELMKRLVHPCIVGYRESFLSKNKDSICISMEYCDGGDLSTKITSQKTTLLSESQILHYFVQMTLGLHFMHDNRILHRDLKTQNIFLTGNGRLVLGDLGISKVMEGTQDFARTCIGTPYYMSPEIFKNKPYNHKSDIWALGCVLYPPIHPNFSQNLKSLISSMLSTSPAGRPDLEAILQKPFIKRQVQRFYGDLDALTPAPAPGDAPTPASAELSSLTSQLTTLGMAKLISKAGTAAAVDANPTDERKAKRREVEQVEALKREEERRRNVEAALARLRKERAERQQGRRVKQVSPTNVPPSNQPKPALPVWANKPNRGPAPDLQKMKQREIQKSALERQRKEKERAQAARKRAAEEAAEERRLEVEQYERQQAQAAEEEARRRKLAAASEAARRRQNEQVAKQQQREQQELLAKKREQRKHAAFEALRKDKEELDKREMKRLQKEAEEAEEAEEAAAQLKIKALKDGGVAPKDGGATPKNAPSSPGELPVVYSSLESTTTINNRGSNNSILSATGRSNAMVKHDPFAKASRSSKRQEREKQAEANIMGALDEMNIGSRFDDNSNAPRATAVQGNADDTDSGEDSELDDEDVDMMLLRKETQEDPDSDDDEDDATMQKRAQELENELSMATERCEQLKETLEATKQATKTAIKKGVLTPAKSRPLVRKNLFSQKFREEEEEEEEEERGRRERGKRYEDDDEEEDYDDEDEGYDSFGSGEDHSSYDDLEESYDELGESYDDLGESLEESYEDDPDDTFVVRRAEAKMEGGGVAAESKSLYHRRAEAKAGGAHITTPRVLIGDDGGGEDGDYGEDIGEEIHSPDGKGGRGGAEYKELADAVSPSARIDDRVDALRRRCEEGLGPEIFGEAYRFLQKLQQRNSRKQGGEGGDFTSPGGTHMERGGEEDFSDDDFFDDDDELEESGDHDEERVLRQLTNILGEENLHFWSLVDQLLFCEDLKDENRRLKQEFD</sequence>
<dbReference type="EC" id="2.7.11.1" evidence="1"/>
<feature type="compositionally biased region" description="Acidic residues" evidence="9">
    <location>
        <begin position="653"/>
        <end position="664"/>
    </location>
</feature>
<evidence type="ECO:0000313" key="12">
    <source>
        <dbReference type="Proteomes" id="UP001165060"/>
    </source>
</evidence>
<keyword evidence="5" id="KW-0418">Kinase</keyword>
<feature type="compositionally biased region" description="Basic and acidic residues" evidence="9">
    <location>
        <begin position="866"/>
        <end position="886"/>
    </location>
</feature>
<dbReference type="PROSITE" id="PS00108">
    <property type="entry name" value="PROTEIN_KINASE_ST"/>
    <property type="match status" value="1"/>
</dbReference>
<dbReference type="SUPFAM" id="SSF56112">
    <property type="entry name" value="Protein kinase-like (PK-like)"/>
    <property type="match status" value="1"/>
</dbReference>
<feature type="domain" description="Protein kinase" evidence="10">
    <location>
        <begin position="4"/>
        <end position="234"/>
    </location>
</feature>
<dbReference type="SMART" id="SM00220">
    <property type="entry name" value="S_TKc"/>
    <property type="match status" value="1"/>
</dbReference>
<comment type="catalytic activity">
    <reaction evidence="7">
        <text>L-threonyl-[protein] + ATP = O-phospho-L-threonyl-[protein] + ADP + H(+)</text>
        <dbReference type="Rhea" id="RHEA:46608"/>
        <dbReference type="Rhea" id="RHEA-COMP:11060"/>
        <dbReference type="Rhea" id="RHEA-COMP:11605"/>
        <dbReference type="ChEBI" id="CHEBI:15378"/>
        <dbReference type="ChEBI" id="CHEBI:30013"/>
        <dbReference type="ChEBI" id="CHEBI:30616"/>
        <dbReference type="ChEBI" id="CHEBI:61977"/>
        <dbReference type="ChEBI" id="CHEBI:456216"/>
        <dbReference type="EC" id="2.7.11.1"/>
    </reaction>
</comment>
<feature type="compositionally biased region" description="Acidic residues" evidence="9">
    <location>
        <begin position="775"/>
        <end position="805"/>
    </location>
</feature>
<comment type="caution">
    <text evidence="11">The sequence shown here is derived from an EMBL/GenBank/DDBJ whole genome shotgun (WGS) entry which is preliminary data.</text>
</comment>
<feature type="compositionally biased region" description="Basic and acidic residues" evidence="9">
    <location>
        <begin position="455"/>
        <end position="497"/>
    </location>
</feature>
<feature type="region of interest" description="Disordered" evidence="9">
    <location>
        <begin position="699"/>
        <end position="805"/>
    </location>
</feature>
<evidence type="ECO:0000256" key="4">
    <source>
        <dbReference type="ARBA" id="ARBA00022741"/>
    </source>
</evidence>
<gene>
    <name evidence="11" type="ORF">TeGR_g1375</name>
</gene>
<evidence type="ECO:0000313" key="11">
    <source>
        <dbReference type="EMBL" id="GMI36577.1"/>
    </source>
</evidence>
<comment type="catalytic activity">
    <reaction evidence="8">
        <text>L-seryl-[protein] + ATP = O-phospho-L-seryl-[protein] + ADP + H(+)</text>
        <dbReference type="Rhea" id="RHEA:17989"/>
        <dbReference type="Rhea" id="RHEA-COMP:9863"/>
        <dbReference type="Rhea" id="RHEA-COMP:11604"/>
        <dbReference type="ChEBI" id="CHEBI:15378"/>
        <dbReference type="ChEBI" id="CHEBI:29999"/>
        <dbReference type="ChEBI" id="CHEBI:30616"/>
        <dbReference type="ChEBI" id="CHEBI:83421"/>
        <dbReference type="ChEBI" id="CHEBI:456216"/>
        <dbReference type="EC" id="2.7.11.1"/>
    </reaction>
</comment>
<evidence type="ECO:0000256" key="9">
    <source>
        <dbReference type="SAM" id="MobiDB-lite"/>
    </source>
</evidence>
<keyword evidence="2" id="KW-0723">Serine/threonine-protein kinase</keyword>
<evidence type="ECO:0000256" key="1">
    <source>
        <dbReference type="ARBA" id="ARBA00012513"/>
    </source>
</evidence>
<dbReference type="InterPro" id="IPR008271">
    <property type="entry name" value="Ser/Thr_kinase_AS"/>
</dbReference>
<evidence type="ECO:0000256" key="2">
    <source>
        <dbReference type="ARBA" id="ARBA00022527"/>
    </source>
</evidence>
<feature type="region of interest" description="Disordered" evidence="9">
    <location>
        <begin position="844"/>
        <end position="890"/>
    </location>
</feature>
<dbReference type="PANTHER" id="PTHR44899:SF3">
    <property type="entry name" value="SERINE_THREONINE-PROTEIN KINASE NEK1"/>
    <property type="match status" value="1"/>
</dbReference>
<keyword evidence="3" id="KW-0808">Transferase</keyword>
<feature type="compositionally biased region" description="Basic and acidic residues" evidence="9">
    <location>
        <begin position="375"/>
        <end position="420"/>
    </location>
</feature>
<feature type="compositionally biased region" description="Polar residues" evidence="9">
    <location>
        <begin position="545"/>
        <end position="568"/>
    </location>
</feature>
<keyword evidence="6" id="KW-0067">ATP-binding</keyword>
<accession>A0ABQ6MZZ8</accession>
<feature type="compositionally biased region" description="Acidic residues" evidence="9">
    <location>
        <begin position="853"/>
        <end position="865"/>
    </location>
</feature>
<evidence type="ECO:0000259" key="10">
    <source>
        <dbReference type="PROSITE" id="PS50011"/>
    </source>
</evidence>
<keyword evidence="4" id="KW-0547">Nucleotide-binding</keyword>
<dbReference type="Proteomes" id="UP001165060">
    <property type="component" value="Unassembled WGS sequence"/>
</dbReference>
<evidence type="ECO:0000256" key="5">
    <source>
        <dbReference type="ARBA" id="ARBA00022777"/>
    </source>
</evidence>
<dbReference type="CDD" id="cd08215">
    <property type="entry name" value="STKc_Nek"/>
    <property type="match status" value="1"/>
</dbReference>
<feature type="compositionally biased region" description="Acidic residues" evidence="9">
    <location>
        <begin position="748"/>
        <end position="762"/>
    </location>
</feature>
<feature type="region of interest" description="Disordered" evidence="9">
    <location>
        <begin position="285"/>
        <end position="304"/>
    </location>
</feature>
<evidence type="ECO:0000256" key="8">
    <source>
        <dbReference type="ARBA" id="ARBA00048679"/>
    </source>
</evidence>